<evidence type="ECO:0000256" key="1">
    <source>
        <dbReference type="SAM" id="MobiDB-lite"/>
    </source>
</evidence>
<gene>
    <name evidence="3" type="ORF">BJ878DRAFT_494940</name>
</gene>
<feature type="region of interest" description="Disordered" evidence="1">
    <location>
        <begin position="368"/>
        <end position="411"/>
    </location>
</feature>
<feature type="region of interest" description="Disordered" evidence="1">
    <location>
        <begin position="1"/>
        <end position="83"/>
    </location>
</feature>
<feature type="region of interest" description="Disordered" evidence="1">
    <location>
        <begin position="123"/>
        <end position="227"/>
    </location>
</feature>
<feature type="compositionally biased region" description="Basic residues" evidence="1">
    <location>
        <begin position="23"/>
        <end position="38"/>
    </location>
</feature>
<proteinExistence type="predicted"/>
<reference evidence="3" key="1">
    <citation type="journal article" date="2021" name="IMA Fungus">
        <title>Genomic characterization of three marine fungi, including Emericellopsis atlantica sp. nov. with signatures of a generalist lifestyle and marine biomass degradation.</title>
        <authorList>
            <person name="Hagestad O.C."/>
            <person name="Hou L."/>
            <person name="Andersen J.H."/>
            <person name="Hansen E.H."/>
            <person name="Altermark B."/>
            <person name="Li C."/>
            <person name="Kuhnert E."/>
            <person name="Cox R.J."/>
            <person name="Crous P.W."/>
            <person name="Spatafora J.W."/>
            <person name="Lail K."/>
            <person name="Amirebrahimi M."/>
            <person name="Lipzen A."/>
            <person name="Pangilinan J."/>
            <person name="Andreopoulos W."/>
            <person name="Hayes R.D."/>
            <person name="Ng V."/>
            <person name="Grigoriev I.V."/>
            <person name="Jackson S.A."/>
            <person name="Sutton T.D.S."/>
            <person name="Dobson A.D.W."/>
            <person name="Rama T."/>
        </authorList>
    </citation>
    <scope>NUCLEOTIDE SEQUENCE</scope>
    <source>
        <strain evidence="3">TRa3180A</strain>
    </source>
</reference>
<dbReference type="GO" id="GO:0000124">
    <property type="term" value="C:SAGA complex"/>
    <property type="evidence" value="ECO:0007669"/>
    <property type="project" value="InterPro"/>
</dbReference>
<dbReference type="OrthoDB" id="21678at2759"/>
<dbReference type="AlphaFoldDB" id="A0A9P7Z7Q4"/>
<feature type="compositionally biased region" description="Basic and acidic residues" evidence="1">
    <location>
        <begin position="134"/>
        <end position="160"/>
    </location>
</feature>
<evidence type="ECO:0000313" key="4">
    <source>
        <dbReference type="Proteomes" id="UP000887226"/>
    </source>
</evidence>
<name>A0A9P7Z7Q4_9HELO</name>
<dbReference type="InterPro" id="IPR037804">
    <property type="entry name" value="SGF73"/>
</dbReference>
<dbReference type="EMBL" id="MU253787">
    <property type="protein sequence ID" value="KAG9246954.1"/>
    <property type="molecule type" value="Genomic_DNA"/>
</dbReference>
<accession>A0A9P7Z7Q4</accession>
<evidence type="ECO:0000313" key="3">
    <source>
        <dbReference type="EMBL" id="KAG9246954.1"/>
    </source>
</evidence>
<dbReference type="Pfam" id="PF08313">
    <property type="entry name" value="SCA7"/>
    <property type="match status" value="1"/>
</dbReference>
<dbReference type="GO" id="GO:0031048">
    <property type="term" value="P:regulatory ncRNA-mediated heterochromatin formation"/>
    <property type="evidence" value="ECO:0007669"/>
    <property type="project" value="TreeGrafter"/>
</dbReference>
<keyword evidence="4" id="KW-1185">Reference proteome</keyword>
<dbReference type="Proteomes" id="UP000887226">
    <property type="component" value="Unassembled WGS sequence"/>
</dbReference>
<dbReference type="PANTHER" id="PTHR47805:SF1">
    <property type="entry name" value="SAGA-ASSOCIATED FACTOR 73"/>
    <property type="match status" value="1"/>
</dbReference>
<organism evidence="3 4">
    <name type="scientific">Calycina marina</name>
    <dbReference type="NCBI Taxonomy" id="1763456"/>
    <lineage>
        <taxon>Eukaryota</taxon>
        <taxon>Fungi</taxon>
        <taxon>Dikarya</taxon>
        <taxon>Ascomycota</taxon>
        <taxon>Pezizomycotina</taxon>
        <taxon>Leotiomycetes</taxon>
        <taxon>Helotiales</taxon>
        <taxon>Pezizellaceae</taxon>
        <taxon>Calycina</taxon>
    </lineage>
</organism>
<feature type="compositionally biased region" description="Basic and acidic residues" evidence="1">
    <location>
        <begin position="39"/>
        <end position="59"/>
    </location>
</feature>
<feature type="compositionally biased region" description="Basic and acidic residues" evidence="1">
    <location>
        <begin position="198"/>
        <end position="217"/>
    </location>
</feature>
<protein>
    <submittedName>
        <fullName evidence="3">SCA7, zinc-binding domain-containing protein</fullName>
    </submittedName>
</protein>
<comment type="caution">
    <text evidence="3">The sequence shown here is derived from an EMBL/GenBank/DDBJ whole genome shotgun (WGS) entry which is preliminary data.</text>
</comment>
<feature type="compositionally biased region" description="Basic and acidic residues" evidence="1">
    <location>
        <begin position="167"/>
        <end position="176"/>
    </location>
</feature>
<dbReference type="InterPro" id="IPR013243">
    <property type="entry name" value="SCA7_dom"/>
</dbReference>
<feature type="domain" description="SCA7" evidence="2">
    <location>
        <begin position="219"/>
        <end position="285"/>
    </location>
</feature>
<dbReference type="GO" id="GO:0006357">
    <property type="term" value="P:regulation of transcription by RNA polymerase II"/>
    <property type="evidence" value="ECO:0007669"/>
    <property type="project" value="TreeGrafter"/>
</dbReference>
<dbReference type="PROSITE" id="PS51505">
    <property type="entry name" value="SCA7"/>
    <property type="match status" value="1"/>
</dbReference>
<evidence type="ECO:0000259" key="2">
    <source>
        <dbReference type="PROSITE" id="PS51505"/>
    </source>
</evidence>
<dbReference type="PANTHER" id="PTHR47805">
    <property type="entry name" value="SAGA-ASSOCIATED FACTOR 73"/>
    <property type="match status" value="1"/>
</dbReference>
<dbReference type="GO" id="GO:1904802">
    <property type="term" value="P:RITS complex assembly"/>
    <property type="evidence" value="ECO:0007669"/>
    <property type="project" value="TreeGrafter"/>
</dbReference>
<sequence length="411" mass="44821">MVALGVSGGADDESTIKVSTKKDKPKIKGTIKLKRPAPRHSDAGSWRGDDSVAGEKNKGADTPNTDSAHASPGPVVNQLDDMAKETFATGRPLEDSLDLMACKHCKKGVLKAVAKSHITSCLKQLKEKQRKKKEAKEARERAKKEEARGEKDDDGDTRMESDEDDDGEKKAGELKSTKKGAGKRVDQDDAKKGKKRKADGDADKGPSKKKKKDELKLKAPKPKGPVDVEKQCGVLIKEGVQCARSLTCKSHSMGAKRAVGGRSLPYDMLLTAYQKKNQAKQQKAAIDANAPLEDEDAALGPVDSDEELGAVMHGFSHWNPQPVVKPPILMPIDRVYQKKRLYEQLYQATNGFQDNILRVEGLGAQKLPPGMEGGIAEEDDEPILPGAKRRDPEFNLSLPPQRRPSGNSQQR</sequence>